<evidence type="ECO:0000313" key="3">
    <source>
        <dbReference type="Proteomes" id="UP001174136"/>
    </source>
</evidence>
<keyword evidence="1" id="KW-1133">Transmembrane helix</keyword>
<organism evidence="2 3">
    <name type="scientific">Merluccius polli</name>
    <name type="common">Benguela hake</name>
    <name type="synonym">Merluccius cadenati</name>
    <dbReference type="NCBI Taxonomy" id="89951"/>
    <lineage>
        <taxon>Eukaryota</taxon>
        <taxon>Metazoa</taxon>
        <taxon>Chordata</taxon>
        <taxon>Craniata</taxon>
        <taxon>Vertebrata</taxon>
        <taxon>Euteleostomi</taxon>
        <taxon>Actinopterygii</taxon>
        <taxon>Neopterygii</taxon>
        <taxon>Teleostei</taxon>
        <taxon>Neoteleostei</taxon>
        <taxon>Acanthomorphata</taxon>
        <taxon>Zeiogadaria</taxon>
        <taxon>Gadariae</taxon>
        <taxon>Gadiformes</taxon>
        <taxon>Gadoidei</taxon>
        <taxon>Merlucciidae</taxon>
        <taxon>Merluccius</taxon>
    </lineage>
</organism>
<keyword evidence="3" id="KW-1185">Reference proteome</keyword>
<gene>
    <name evidence="2" type="primary">OPSP_5</name>
    <name evidence="2" type="ORF">N1851_006086</name>
</gene>
<feature type="transmembrane region" description="Helical" evidence="1">
    <location>
        <begin position="95"/>
        <end position="118"/>
    </location>
</feature>
<proteinExistence type="predicted"/>
<keyword evidence="1" id="KW-0812">Transmembrane</keyword>
<protein>
    <submittedName>
        <fullName evidence="2">Parapinopsin</fullName>
    </submittedName>
</protein>
<name>A0AA47N4V7_MERPO</name>
<comment type="caution">
    <text evidence="2">The sequence shown here is derived from an EMBL/GenBank/DDBJ whole genome shotgun (WGS) entry which is preliminary data.</text>
</comment>
<dbReference type="Gene3D" id="1.20.1070.10">
    <property type="entry name" value="Rhodopsin 7-helix transmembrane proteins"/>
    <property type="match status" value="1"/>
</dbReference>
<reference evidence="2" key="1">
    <citation type="journal article" date="2023" name="Front. Mar. Sci.">
        <title>A new Merluccius polli reference genome to investigate the effects of global change in West African waters.</title>
        <authorList>
            <person name="Mateo J.L."/>
            <person name="Blanco-Fernandez C."/>
            <person name="Garcia-Vazquez E."/>
            <person name="Machado-Schiaffino G."/>
        </authorList>
    </citation>
    <scope>NUCLEOTIDE SEQUENCE</scope>
    <source>
        <strain evidence="2">C29</strain>
        <tissue evidence="2">Fin</tissue>
    </source>
</reference>
<sequence>MVLFLYRHLVAEGGGAETPHLAQSNQSDSGQDYVWSSKSQDFEPISSCPPYEVVSADLLLLFQALRCTGRSITPLWARIHPFLHRGRSSSVSERLAALMGVFSAAGVLLNLLVVVVAVRHRQLRQPLSYALVNLMAVCDLGCAAFWVVC</sequence>
<evidence type="ECO:0000256" key="1">
    <source>
        <dbReference type="SAM" id="Phobius"/>
    </source>
</evidence>
<dbReference type="SUPFAM" id="SSF81321">
    <property type="entry name" value="Family A G protein-coupled receptor-like"/>
    <property type="match status" value="1"/>
</dbReference>
<dbReference type="EMBL" id="JAOPHQ010001042">
    <property type="protein sequence ID" value="KAK0152397.1"/>
    <property type="molecule type" value="Genomic_DNA"/>
</dbReference>
<accession>A0AA47N4V7</accession>
<feature type="transmembrane region" description="Helical" evidence="1">
    <location>
        <begin position="130"/>
        <end position="148"/>
    </location>
</feature>
<keyword evidence="1" id="KW-0472">Membrane</keyword>
<dbReference type="AlphaFoldDB" id="A0AA47N4V7"/>
<evidence type="ECO:0000313" key="2">
    <source>
        <dbReference type="EMBL" id="KAK0152397.1"/>
    </source>
</evidence>
<dbReference type="Proteomes" id="UP001174136">
    <property type="component" value="Unassembled WGS sequence"/>
</dbReference>